<dbReference type="Proteomes" id="UP000266389">
    <property type="component" value="Unassembled WGS sequence"/>
</dbReference>
<gene>
    <name evidence="1" type="ORF">D0433_13395</name>
</gene>
<evidence type="ECO:0000313" key="1">
    <source>
        <dbReference type="EMBL" id="RFM23029.1"/>
    </source>
</evidence>
<accession>A0A395LWK4</accession>
<evidence type="ECO:0000313" key="2">
    <source>
        <dbReference type="Proteomes" id="UP000266389"/>
    </source>
</evidence>
<organism evidence="1 2">
    <name type="scientific">Candidatus Thermochlorobacter aerophilus</name>
    <dbReference type="NCBI Taxonomy" id="1868324"/>
    <lineage>
        <taxon>Bacteria</taxon>
        <taxon>Pseudomonadati</taxon>
        <taxon>Chlorobiota</taxon>
        <taxon>Chlorobiia</taxon>
        <taxon>Chlorobiales</taxon>
        <taxon>Candidatus Thermochlorobacteriaceae</taxon>
        <taxon>Candidatus Thermochlorobacter</taxon>
    </lineage>
</organism>
<protein>
    <submittedName>
        <fullName evidence="1">Uncharacterized protein</fullName>
    </submittedName>
</protein>
<comment type="caution">
    <text evidence="1">The sequence shown here is derived from an EMBL/GenBank/DDBJ whole genome shotgun (WGS) entry which is preliminary data.</text>
</comment>
<dbReference type="AlphaFoldDB" id="A0A395LWK4"/>
<proteinExistence type="predicted"/>
<reference evidence="1 2" key="1">
    <citation type="journal article" date="2011" name="ISME J.">
        <title>Community ecology of hot spring cyanobacterial mats: predominant populations and their functional potential.</title>
        <authorList>
            <person name="Klatt C.G."/>
            <person name="Wood J.M."/>
            <person name="Rusch D.B."/>
            <person name="Bateson M.M."/>
            <person name="Hamamura N."/>
            <person name="Heidelberg J.F."/>
            <person name="Grossman A.R."/>
            <person name="Bhaya D."/>
            <person name="Cohan F.M."/>
            <person name="Kuhl M."/>
            <person name="Bryant D.A."/>
            <person name="Ward D.M."/>
        </authorList>
    </citation>
    <scope>NUCLEOTIDE SEQUENCE [LARGE SCALE GENOMIC DNA]</scope>
    <source>
        <strain evidence="1">OS</strain>
    </source>
</reference>
<sequence length="117" mass="13318">MKVSLTAELWYDHMPTVGSASKKHLLGVLRLVGEGNRMPAIAIDRAWILYQDRLWQCRVERQSLEPNHTVAEFRLLDTPTIGEIPAGSEVTAVVRLRLKSNRLRLLKALPRTVQSVY</sequence>
<name>A0A395LWK4_9BACT</name>
<dbReference type="EMBL" id="PHFL01000071">
    <property type="protein sequence ID" value="RFM23029.1"/>
    <property type="molecule type" value="Genomic_DNA"/>
</dbReference>